<dbReference type="GO" id="GO:0004674">
    <property type="term" value="F:protein serine/threonine kinase activity"/>
    <property type="evidence" value="ECO:0007669"/>
    <property type="project" value="UniProtKB-KW"/>
</dbReference>
<dbReference type="EMBL" id="KN837172">
    <property type="protein sequence ID" value="KIJ37128.1"/>
    <property type="molecule type" value="Genomic_DNA"/>
</dbReference>
<keyword evidence="2" id="KW-0808">Transferase</keyword>
<dbReference type="HOGENOM" id="CLU_2967539_0_0_1"/>
<dbReference type="SUPFAM" id="SSF56112">
    <property type="entry name" value="Protein kinase-like (PK-like)"/>
    <property type="match status" value="1"/>
</dbReference>
<dbReference type="AlphaFoldDB" id="A0A0C9U2Q4"/>
<dbReference type="InterPro" id="IPR011009">
    <property type="entry name" value="Kinase-like_dom_sf"/>
</dbReference>
<evidence type="ECO:0000256" key="2">
    <source>
        <dbReference type="ARBA" id="ARBA00022679"/>
    </source>
</evidence>
<keyword evidence="3" id="KW-0418">Kinase</keyword>
<feature type="domain" description="Alpha-type protein kinase" evidence="4">
    <location>
        <begin position="1"/>
        <end position="59"/>
    </location>
</feature>
<proteinExistence type="predicted"/>
<dbReference type="Proteomes" id="UP000054279">
    <property type="component" value="Unassembled WGS sequence"/>
</dbReference>
<evidence type="ECO:0000313" key="6">
    <source>
        <dbReference type="Proteomes" id="UP000054279"/>
    </source>
</evidence>
<dbReference type="InterPro" id="IPR004166">
    <property type="entry name" value="a-kinase_dom"/>
</dbReference>
<evidence type="ECO:0000259" key="4">
    <source>
        <dbReference type="PROSITE" id="PS51158"/>
    </source>
</evidence>
<gene>
    <name evidence="5" type="ORF">M422DRAFT_33964</name>
</gene>
<reference evidence="5 6" key="1">
    <citation type="submission" date="2014-06" db="EMBL/GenBank/DDBJ databases">
        <title>Evolutionary Origins and Diversification of the Mycorrhizal Mutualists.</title>
        <authorList>
            <consortium name="DOE Joint Genome Institute"/>
            <consortium name="Mycorrhizal Genomics Consortium"/>
            <person name="Kohler A."/>
            <person name="Kuo A."/>
            <person name="Nagy L.G."/>
            <person name="Floudas D."/>
            <person name="Copeland A."/>
            <person name="Barry K.W."/>
            <person name="Cichocki N."/>
            <person name="Veneault-Fourrey C."/>
            <person name="LaButti K."/>
            <person name="Lindquist E.A."/>
            <person name="Lipzen A."/>
            <person name="Lundell T."/>
            <person name="Morin E."/>
            <person name="Murat C."/>
            <person name="Riley R."/>
            <person name="Ohm R."/>
            <person name="Sun H."/>
            <person name="Tunlid A."/>
            <person name="Henrissat B."/>
            <person name="Grigoriev I.V."/>
            <person name="Hibbett D.S."/>
            <person name="Martin F."/>
        </authorList>
    </citation>
    <scope>NUCLEOTIDE SEQUENCE [LARGE SCALE GENOMIC DNA]</scope>
    <source>
        <strain evidence="5 6">SS14</strain>
    </source>
</reference>
<evidence type="ECO:0000256" key="3">
    <source>
        <dbReference type="ARBA" id="ARBA00022777"/>
    </source>
</evidence>
<dbReference type="Pfam" id="PF02816">
    <property type="entry name" value="Alpha_kinase"/>
    <property type="match status" value="1"/>
</dbReference>
<dbReference type="GO" id="GO:0005524">
    <property type="term" value="F:ATP binding"/>
    <property type="evidence" value="ECO:0007669"/>
    <property type="project" value="InterPro"/>
</dbReference>
<name>A0A0C9U2Q4_SPHS4</name>
<evidence type="ECO:0000256" key="1">
    <source>
        <dbReference type="ARBA" id="ARBA00022527"/>
    </source>
</evidence>
<dbReference type="OrthoDB" id="301415at2759"/>
<feature type="non-terminal residue" evidence="5">
    <location>
        <position position="59"/>
    </location>
</feature>
<keyword evidence="1" id="KW-0723">Serine/threonine-protein kinase</keyword>
<protein>
    <submittedName>
        <fullName evidence="5">Unplaced genomic scaffold SPHSTscaffold_97, whole genome shotgun sequence</fullName>
    </submittedName>
</protein>
<dbReference type="Gene3D" id="3.20.200.10">
    <property type="entry name" value="MHCK/EF2 kinase"/>
    <property type="match status" value="1"/>
</dbReference>
<sequence>MDHIITAFTHAVLVDSAHTVIITDIQGVFLDDGKLVLYDPQIHTVGGQWNTSDDGKKVI</sequence>
<dbReference type="PROSITE" id="PS51158">
    <property type="entry name" value="ALPHA_KINASE"/>
    <property type="match status" value="1"/>
</dbReference>
<organism evidence="5 6">
    <name type="scientific">Sphaerobolus stellatus (strain SS14)</name>
    <dbReference type="NCBI Taxonomy" id="990650"/>
    <lineage>
        <taxon>Eukaryota</taxon>
        <taxon>Fungi</taxon>
        <taxon>Dikarya</taxon>
        <taxon>Basidiomycota</taxon>
        <taxon>Agaricomycotina</taxon>
        <taxon>Agaricomycetes</taxon>
        <taxon>Phallomycetidae</taxon>
        <taxon>Geastrales</taxon>
        <taxon>Sphaerobolaceae</taxon>
        <taxon>Sphaerobolus</taxon>
    </lineage>
</organism>
<evidence type="ECO:0000313" key="5">
    <source>
        <dbReference type="EMBL" id="KIJ37128.1"/>
    </source>
</evidence>
<accession>A0A0C9U2Q4</accession>
<keyword evidence="6" id="KW-1185">Reference proteome</keyword>